<evidence type="ECO:0000256" key="3">
    <source>
        <dbReference type="SAM" id="SignalP"/>
    </source>
</evidence>
<feature type="chain" id="PRO_5012641834" description="ZP domain-containing protein" evidence="3">
    <location>
        <begin position="28"/>
        <end position="578"/>
    </location>
</feature>
<feature type="domain" description="ZP" evidence="4">
    <location>
        <begin position="118"/>
        <end position="402"/>
    </location>
</feature>
<accession>A0A1V9XDR4</accession>
<sequence length="578" mass="62472">MKTFKLPATLLLLLTYGTLQFVPTSVAQEDDLRSVIRGRGSLKRASQQSNNGRRPHPALLSRKDQLAIVSSLAQQAHRHEQKATLRPGLNKPGIEDDEDLYLPDQDIGVAHLVDVRVNCGKNVMDVTMTFDNPFSGMIYSKGHHSDPRCRYGDPSIADGISGAGSTVRNETLESTVLPDTSKLSRRFSLQAGRCGSRIVEGGSGEAYFENTVIVQHTPGIQSAIDTARALRCAFEAGPGSGSVVSRTVSSSLAVDVLDVISVTYSGDSIDSYLDVQLGKGPFHANPVNGLVKIGETLTLVVYIHGDGYDVHVKDCVAHDGDAAANSIRLSDDRGCVLTPKLMGPWQKTRDTANTGASAIAWAYLEAFKFPDKLEVFIECNIEICKYECPHDEETCLAAKKASLRRRRARVSNATLADDAVLTRLRREKTDQLDEAQSQTRPTNGDNELSETAHLMRGIRVIAPEDAAEESANHLTTPSLGVHSVSVTGSDRPGSVVLMNSNQLCVSTTGFLFVAGLSVAVLVALLLTIVGLYLRMRQLDPDVQLVNEAAMAGSMQRRHVIASISDRAGKGAPRRKGDF</sequence>
<dbReference type="Proteomes" id="UP000192247">
    <property type="component" value="Unassembled WGS sequence"/>
</dbReference>
<feature type="signal peptide" evidence="3">
    <location>
        <begin position="1"/>
        <end position="27"/>
    </location>
</feature>
<dbReference type="STRING" id="418985.A0A1V9XDR4"/>
<feature type="transmembrane region" description="Helical" evidence="2">
    <location>
        <begin position="509"/>
        <end position="533"/>
    </location>
</feature>
<dbReference type="InterPro" id="IPR001507">
    <property type="entry name" value="ZP_dom"/>
</dbReference>
<feature type="region of interest" description="Disordered" evidence="1">
    <location>
        <begin position="427"/>
        <end position="448"/>
    </location>
</feature>
<dbReference type="OrthoDB" id="10068552at2759"/>
<evidence type="ECO:0000259" key="4">
    <source>
        <dbReference type="PROSITE" id="PS51034"/>
    </source>
</evidence>
<dbReference type="AlphaFoldDB" id="A0A1V9XDR4"/>
<dbReference type="InParanoid" id="A0A1V9XDR4"/>
<evidence type="ECO:0000313" key="6">
    <source>
        <dbReference type="Proteomes" id="UP000192247"/>
    </source>
</evidence>
<evidence type="ECO:0000313" key="5">
    <source>
        <dbReference type="EMBL" id="OQR71553.1"/>
    </source>
</evidence>
<keyword evidence="3" id="KW-0732">Signal</keyword>
<dbReference type="EMBL" id="MNPL01014250">
    <property type="protein sequence ID" value="OQR71553.1"/>
    <property type="molecule type" value="Genomic_DNA"/>
</dbReference>
<dbReference type="PANTHER" id="PTHR46560">
    <property type="entry name" value="CYPHER, ISOFORM B"/>
    <property type="match status" value="1"/>
</dbReference>
<comment type="caution">
    <text evidence="5">The sequence shown here is derived from an EMBL/GenBank/DDBJ whole genome shotgun (WGS) entry which is preliminary data.</text>
</comment>
<dbReference type="PANTHER" id="PTHR46560:SF4">
    <property type="entry name" value="DUSKY"/>
    <property type="match status" value="1"/>
</dbReference>
<keyword evidence="6" id="KW-1185">Reference proteome</keyword>
<feature type="compositionally biased region" description="Polar residues" evidence="1">
    <location>
        <begin position="434"/>
        <end position="446"/>
    </location>
</feature>
<dbReference type="PROSITE" id="PS51034">
    <property type="entry name" value="ZP_2"/>
    <property type="match status" value="1"/>
</dbReference>
<keyword evidence="2" id="KW-1133">Transmembrane helix</keyword>
<gene>
    <name evidence="5" type="ORF">BIW11_10919</name>
</gene>
<evidence type="ECO:0000256" key="1">
    <source>
        <dbReference type="SAM" id="MobiDB-lite"/>
    </source>
</evidence>
<organism evidence="5 6">
    <name type="scientific">Tropilaelaps mercedesae</name>
    <dbReference type="NCBI Taxonomy" id="418985"/>
    <lineage>
        <taxon>Eukaryota</taxon>
        <taxon>Metazoa</taxon>
        <taxon>Ecdysozoa</taxon>
        <taxon>Arthropoda</taxon>
        <taxon>Chelicerata</taxon>
        <taxon>Arachnida</taxon>
        <taxon>Acari</taxon>
        <taxon>Parasitiformes</taxon>
        <taxon>Mesostigmata</taxon>
        <taxon>Gamasina</taxon>
        <taxon>Dermanyssoidea</taxon>
        <taxon>Laelapidae</taxon>
        <taxon>Tropilaelaps</taxon>
    </lineage>
</organism>
<keyword evidence="2" id="KW-0472">Membrane</keyword>
<name>A0A1V9XDR4_9ACAR</name>
<keyword evidence="2" id="KW-0812">Transmembrane</keyword>
<reference evidence="5 6" key="1">
    <citation type="journal article" date="2017" name="Gigascience">
        <title>Draft genome of the honey bee ectoparasitic mite, Tropilaelaps mercedesae, is shaped by the parasitic life history.</title>
        <authorList>
            <person name="Dong X."/>
            <person name="Armstrong S.D."/>
            <person name="Xia D."/>
            <person name="Makepeace B.L."/>
            <person name="Darby A.C."/>
            <person name="Kadowaki T."/>
        </authorList>
    </citation>
    <scope>NUCLEOTIDE SEQUENCE [LARGE SCALE GENOMIC DNA]</scope>
    <source>
        <strain evidence="5">Wuxi-XJTLU</strain>
    </source>
</reference>
<dbReference type="SMART" id="SM00241">
    <property type="entry name" value="ZP"/>
    <property type="match status" value="1"/>
</dbReference>
<proteinExistence type="predicted"/>
<feature type="region of interest" description="Disordered" evidence="1">
    <location>
        <begin position="78"/>
        <end position="97"/>
    </location>
</feature>
<evidence type="ECO:0000256" key="2">
    <source>
        <dbReference type="SAM" id="Phobius"/>
    </source>
</evidence>
<feature type="region of interest" description="Disordered" evidence="1">
    <location>
        <begin position="39"/>
        <end position="59"/>
    </location>
</feature>
<protein>
    <recommendedName>
        <fullName evidence="4">ZP domain-containing protein</fullName>
    </recommendedName>
</protein>